<dbReference type="EMBL" id="JAJJMB010005117">
    <property type="protein sequence ID" value="KAI3940803.1"/>
    <property type="molecule type" value="Genomic_DNA"/>
</dbReference>
<accession>A0AAD4XT13</accession>
<keyword evidence="2" id="KW-1185">Reference proteome</keyword>
<protein>
    <submittedName>
        <fullName evidence="1">Uncharacterized protein</fullName>
    </submittedName>
</protein>
<reference evidence="1" key="1">
    <citation type="submission" date="2022-04" db="EMBL/GenBank/DDBJ databases">
        <title>A functionally conserved STORR gene fusion in Papaver species that diverged 16.8 million years ago.</title>
        <authorList>
            <person name="Catania T."/>
        </authorList>
    </citation>
    <scope>NUCLEOTIDE SEQUENCE</scope>
    <source>
        <strain evidence="1">S-188037</strain>
    </source>
</reference>
<evidence type="ECO:0000313" key="1">
    <source>
        <dbReference type="EMBL" id="KAI3940803.1"/>
    </source>
</evidence>
<comment type="caution">
    <text evidence="1">The sequence shown here is derived from an EMBL/GenBank/DDBJ whole genome shotgun (WGS) entry which is preliminary data.</text>
</comment>
<gene>
    <name evidence="1" type="ORF">MKW98_030122</name>
</gene>
<evidence type="ECO:0000313" key="2">
    <source>
        <dbReference type="Proteomes" id="UP001202328"/>
    </source>
</evidence>
<dbReference type="AlphaFoldDB" id="A0AAD4XT13"/>
<sequence>MLAEQSVQLRKEQSQHSQTLLLLKNLSQAPNEKDTSPNEMKRSKCPVYIVFSISIHFGNLVKAKVTGDPVLGLRMTLV</sequence>
<proteinExistence type="predicted"/>
<dbReference type="Proteomes" id="UP001202328">
    <property type="component" value="Unassembled WGS sequence"/>
</dbReference>
<organism evidence="1 2">
    <name type="scientific">Papaver atlanticum</name>
    <dbReference type="NCBI Taxonomy" id="357466"/>
    <lineage>
        <taxon>Eukaryota</taxon>
        <taxon>Viridiplantae</taxon>
        <taxon>Streptophyta</taxon>
        <taxon>Embryophyta</taxon>
        <taxon>Tracheophyta</taxon>
        <taxon>Spermatophyta</taxon>
        <taxon>Magnoliopsida</taxon>
        <taxon>Ranunculales</taxon>
        <taxon>Papaveraceae</taxon>
        <taxon>Papaveroideae</taxon>
        <taxon>Papaver</taxon>
    </lineage>
</organism>
<name>A0AAD4XT13_9MAGN</name>